<keyword evidence="5" id="KW-0723">Serine/threonine-protein kinase</keyword>
<dbReference type="Gene3D" id="1.10.510.10">
    <property type="entry name" value="Transferase(Phosphotransferase) domain 1"/>
    <property type="match status" value="1"/>
</dbReference>
<evidence type="ECO:0000256" key="1">
    <source>
        <dbReference type="ARBA" id="ARBA00001936"/>
    </source>
</evidence>
<evidence type="ECO:0000256" key="17">
    <source>
        <dbReference type="ARBA" id="ARBA00051680"/>
    </source>
</evidence>
<dbReference type="FunFam" id="1.10.510.10:FF:000202">
    <property type="entry name" value="Dual specificity testis-specific protein kinase 2"/>
    <property type="match status" value="1"/>
</dbReference>
<evidence type="ECO:0000256" key="4">
    <source>
        <dbReference type="ARBA" id="ARBA00013203"/>
    </source>
</evidence>
<dbReference type="InterPro" id="IPR050940">
    <property type="entry name" value="Actin_reg-Ser/Thr_kinase"/>
</dbReference>
<feature type="region of interest" description="Disordered" evidence="19">
    <location>
        <begin position="440"/>
        <end position="465"/>
    </location>
</feature>
<evidence type="ECO:0000256" key="6">
    <source>
        <dbReference type="ARBA" id="ARBA00022553"/>
    </source>
</evidence>
<dbReference type="InterPro" id="IPR008266">
    <property type="entry name" value="Tyr_kinase_AS"/>
</dbReference>
<evidence type="ECO:0000256" key="12">
    <source>
        <dbReference type="ARBA" id="ARBA00022842"/>
    </source>
</evidence>
<dbReference type="PANTHER" id="PTHR46485:SF5">
    <property type="entry name" value="CENTER DIVIDER, ISOFORM A"/>
    <property type="match status" value="1"/>
</dbReference>
<feature type="domain" description="Protein kinase" evidence="20">
    <location>
        <begin position="71"/>
        <end position="326"/>
    </location>
</feature>
<evidence type="ECO:0000313" key="22">
    <source>
        <dbReference type="Proteomes" id="UP001154078"/>
    </source>
</evidence>
<feature type="binding site" evidence="18">
    <location>
        <position position="100"/>
    </location>
    <ligand>
        <name>ATP</name>
        <dbReference type="ChEBI" id="CHEBI:30616"/>
    </ligand>
</feature>
<dbReference type="GO" id="GO:0005634">
    <property type="term" value="C:nucleus"/>
    <property type="evidence" value="ECO:0007669"/>
    <property type="project" value="TreeGrafter"/>
</dbReference>
<dbReference type="GO" id="GO:0004713">
    <property type="term" value="F:protein tyrosine kinase activity"/>
    <property type="evidence" value="ECO:0007669"/>
    <property type="project" value="UniProtKB-KW"/>
</dbReference>
<dbReference type="InterPro" id="IPR000719">
    <property type="entry name" value="Prot_kinase_dom"/>
</dbReference>
<evidence type="ECO:0000256" key="10">
    <source>
        <dbReference type="ARBA" id="ARBA00022777"/>
    </source>
</evidence>
<evidence type="ECO:0000256" key="18">
    <source>
        <dbReference type="PROSITE-ProRule" id="PRU10141"/>
    </source>
</evidence>
<comment type="catalytic activity">
    <reaction evidence="16">
        <text>L-threonyl-[protein] + ATP = O-phospho-L-threonyl-[protein] + ADP + H(+)</text>
        <dbReference type="Rhea" id="RHEA:46608"/>
        <dbReference type="Rhea" id="RHEA-COMP:11060"/>
        <dbReference type="Rhea" id="RHEA-COMP:11605"/>
        <dbReference type="ChEBI" id="CHEBI:15378"/>
        <dbReference type="ChEBI" id="CHEBI:30013"/>
        <dbReference type="ChEBI" id="CHEBI:30616"/>
        <dbReference type="ChEBI" id="CHEBI:61977"/>
        <dbReference type="ChEBI" id="CHEBI:456216"/>
        <dbReference type="EC" id="2.7.12.1"/>
    </reaction>
</comment>
<keyword evidence="8" id="KW-0479">Metal-binding</keyword>
<dbReference type="PROSITE" id="PS50011">
    <property type="entry name" value="PROTEIN_KINASE_DOM"/>
    <property type="match status" value="1"/>
</dbReference>
<evidence type="ECO:0000256" key="8">
    <source>
        <dbReference type="ARBA" id="ARBA00022723"/>
    </source>
</evidence>
<dbReference type="InterPro" id="IPR017441">
    <property type="entry name" value="Protein_kinase_ATP_BS"/>
</dbReference>
<dbReference type="EMBL" id="OV121135">
    <property type="protein sequence ID" value="CAH0556160.1"/>
    <property type="molecule type" value="Genomic_DNA"/>
</dbReference>
<keyword evidence="12" id="KW-0460">Magnesium</keyword>
<dbReference type="EC" id="2.7.12.1" evidence="4"/>
<accession>A0A9P0FJJ9</accession>
<keyword evidence="11 18" id="KW-0067">ATP-binding</keyword>
<dbReference type="InterPro" id="IPR001245">
    <property type="entry name" value="Ser-Thr/Tyr_kinase_cat_dom"/>
</dbReference>
<comment type="cofactor">
    <cofactor evidence="1">
        <name>Mn(2+)</name>
        <dbReference type="ChEBI" id="CHEBI:29035"/>
    </cofactor>
</comment>
<evidence type="ECO:0000256" key="2">
    <source>
        <dbReference type="ARBA" id="ARBA00001946"/>
    </source>
</evidence>
<gene>
    <name evidence="21" type="ORF">MELIAE_LOCUS7337</name>
</gene>
<name>A0A9P0FJJ9_BRAAE</name>
<evidence type="ECO:0000256" key="13">
    <source>
        <dbReference type="ARBA" id="ARBA00023137"/>
    </source>
</evidence>
<keyword evidence="13" id="KW-0829">Tyrosine-protein kinase</keyword>
<dbReference type="GO" id="GO:0030036">
    <property type="term" value="P:actin cytoskeleton organization"/>
    <property type="evidence" value="ECO:0007669"/>
    <property type="project" value="TreeGrafter"/>
</dbReference>
<evidence type="ECO:0000256" key="19">
    <source>
        <dbReference type="SAM" id="MobiDB-lite"/>
    </source>
</evidence>
<keyword evidence="14" id="KW-0464">Manganese</keyword>
<keyword evidence="6" id="KW-0597">Phosphoprotein</keyword>
<keyword evidence="10" id="KW-0418">Kinase</keyword>
<dbReference type="GO" id="GO:0046872">
    <property type="term" value="F:metal ion binding"/>
    <property type="evidence" value="ECO:0007669"/>
    <property type="project" value="UniProtKB-KW"/>
</dbReference>
<evidence type="ECO:0000259" key="20">
    <source>
        <dbReference type="PROSITE" id="PS50011"/>
    </source>
</evidence>
<dbReference type="PRINTS" id="PR00109">
    <property type="entry name" value="TYRKINASE"/>
</dbReference>
<keyword evidence="9 18" id="KW-0547">Nucleotide-binding</keyword>
<dbReference type="FunFam" id="3.30.200.20:FF:000134">
    <property type="entry name" value="Dual specificity testis-specific protein kinase 2"/>
    <property type="match status" value="1"/>
</dbReference>
<evidence type="ECO:0000256" key="16">
    <source>
        <dbReference type="ARBA" id="ARBA00049308"/>
    </source>
</evidence>
<dbReference type="Gene3D" id="3.30.200.20">
    <property type="entry name" value="Phosphorylase Kinase, domain 1"/>
    <property type="match status" value="1"/>
</dbReference>
<comment type="cofactor">
    <cofactor evidence="2">
        <name>Mg(2+)</name>
        <dbReference type="ChEBI" id="CHEBI:18420"/>
    </cofactor>
</comment>
<dbReference type="GO" id="GO:0004712">
    <property type="term" value="F:protein serine/threonine/tyrosine kinase activity"/>
    <property type="evidence" value="ECO:0007669"/>
    <property type="project" value="UniProtKB-EC"/>
</dbReference>
<dbReference type="PROSITE" id="PS00109">
    <property type="entry name" value="PROTEIN_KINASE_TYR"/>
    <property type="match status" value="1"/>
</dbReference>
<dbReference type="InterPro" id="IPR011009">
    <property type="entry name" value="Kinase-like_dom_sf"/>
</dbReference>
<feature type="region of interest" description="Disordered" evidence="19">
    <location>
        <begin position="588"/>
        <end position="607"/>
    </location>
</feature>
<proteinExistence type="inferred from homology"/>
<evidence type="ECO:0000256" key="7">
    <source>
        <dbReference type="ARBA" id="ARBA00022679"/>
    </source>
</evidence>
<dbReference type="PANTHER" id="PTHR46485">
    <property type="entry name" value="LIM DOMAIN KINASE 1"/>
    <property type="match status" value="1"/>
</dbReference>
<comment type="catalytic activity">
    <reaction evidence="17">
        <text>L-tyrosyl-[protein] + ATP = O-phospho-L-tyrosyl-[protein] + ADP + H(+)</text>
        <dbReference type="Rhea" id="RHEA:10596"/>
        <dbReference type="Rhea" id="RHEA-COMP:10136"/>
        <dbReference type="Rhea" id="RHEA-COMP:20101"/>
        <dbReference type="ChEBI" id="CHEBI:15378"/>
        <dbReference type="ChEBI" id="CHEBI:30616"/>
        <dbReference type="ChEBI" id="CHEBI:46858"/>
        <dbReference type="ChEBI" id="CHEBI:61978"/>
        <dbReference type="ChEBI" id="CHEBI:456216"/>
        <dbReference type="EC" id="2.7.12.1"/>
    </reaction>
</comment>
<sequence length="628" mass="69397">MMYPINKNDSNAKISCIYDTPCDPKDTDYEKLFCPNNELSEPPKTRSDRLKTGSSCQALKHACKTLHRIDDFHKEKIGAGFFSEVFKVTHRVTGQVMVLKMNLLPSNRRNMLKEVQLMNRLSHPNILGLMGVCVHEGQLHALTEYIDGGSLDQVVQNRQIDLPQQTRMSIARDISRGCAYLHSKRVFHRDLTSKNVLIKTLPGMVAVVGDFGLSTSIPDPLTKPRLCTVGSPYWMSPECLKGQYYDESSDVFSYGIVLCELIARVEADPDQLPRTDNFGLDYLAFSELCGQNVVPDFLTLAFRCCAIEPKSRPTFPEISTRLDEIVGDLRNAAEKEASRSASVAARSEEQLPVLSVQSSLPQHRKIVHRRSLSEDVSMLAISMYATPSDKARRHALIMCRQDPHYKPRTSNPFAALTRFRGVKKFLGNFSSCFELPSCDPTNDSPKSLPGSPTASRKSTANLSECDTPATALRRRGSCESGFYSSVGECLSPNSLWGDSGTAVSSLRSLDELDQLCKRASSIYTDSSEDISSLAGSDWTGQELQPNISSIVEYFERKGATLRHPGGVRGGLQLSSRIAALRRSLEKQNYGGAPASPNGHPSSAQKPKCSRLVVCEGAVRSKLPLFDKK</sequence>
<comment type="similarity">
    <text evidence="3">Belongs to the protein kinase superfamily. TKL Ser/Thr protein kinase family.</text>
</comment>
<dbReference type="PROSITE" id="PS00107">
    <property type="entry name" value="PROTEIN_KINASE_ATP"/>
    <property type="match status" value="1"/>
</dbReference>
<dbReference type="GO" id="GO:0004674">
    <property type="term" value="F:protein serine/threonine kinase activity"/>
    <property type="evidence" value="ECO:0007669"/>
    <property type="project" value="UniProtKB-KW"/>
</dbReference>
<reference evidence="21" key="1">
    <citation type="submission" date="2021-12" db="EMBL/GenBank/DDBJ databases">
        <authorList>
            <person name="King R."/>
        </authorList>
    </citation>
    <scope>NUCLEOTIDE SEQUENCE</scope>
</reference>
<evidence type="ECO:0000256" key="5">
    <source>
        <dbReference type="ARBA" id="ARBA00022527"/>
    </source>
</evidence>
<evidence type="ECO:0000256" key="15">
    <source>
        <dbReference type="ARBA" id="ARBA00049003"/>
    </source>
</evidence>
<dbReference type="GO" id="GO:0005524">
    <property type="term" value="F:ATP binding"/>
    <property type="evidence" value="ECO:0007669"/>
    <property type="project" value="UniProtKB-UniRule"/>
</dbReference>
<comment type="catalytic activity">
    <reaction evidence="15">
        <text>L-seryl-[protein] + ATP = O-phospho-L-seryl-[protein] + ADP + H(+)</text>
        <dbReference type="Rhea" id="RHEA:17989"/>
        <dbReference type="Rhea" id="RHEA-COMP:9863"/>
        <dbReference type="Rhea" id="RHEA-COMP:11604"/>
        <dbReference type="ChEBI" id="CHEBI:15378"/>
        <dbReference type="ChEBI" id="CHEBI:29999"/>
        <dbReference type="ChEBI" id="CHEBI:30616"/>
        <dbReference type="ChEBI" id="CHEBI:83421"/>
        <dbReference type="ChEBI" id="CHEBI:456216"/>
        <dbReference type="EC" id="2.7.12.1"/>
    </reaction>
</comment>
<organism evidence="21 22">
    <name type="scientific">Brassicogethes aeneus</name>
    <name type="common">Rape pollen beetle</name>
    <name type="synonym">Meligethes aeneus</name>
    <dbReference type="NCBI Taxonomy" id="1431903"/>
    <lineage>
        <taxon>Eukaryota</taxon>
        <taxon>Metazoa</taxon>
        <taxon>Ecdysozoa</taxon>
        <taxon>Arthropoda</taxon>
        <taxon>Hexapoda</taxon>
        <taxon>Insecta</taxon>
        <taxon>Pterygota</taxon>
        <taxon>Neoptera</taxon>
        <taxon>Endopterygota</taxon>
        <taxon>Coleoptera</taxon>
        <taxon>Polyphaga</taxon>
        <taxon>Cucujiformia</taxon>
        <taxon>Nitidulidae</taxon>
        <taxon>Meligethinae</taxon>
        <taxon>Brassicogethes</taxon>
    </lineage>
</organism>
<dbReference type="OrthoDB" id="20134at2759"/>
<dbReference type="Pfam" id="PF07714">
    <property type="entry name" value="PK_Tyr_Ser-Thr"/>
    <property type="match status" value="1"/>
</dbReference>
<keyword evidence="7" id="KW-0808">Transferase</keyword>
<dbReference type="Proteomes" id="UP001154078">
    <property type="component" value="Chromosome 4"/>
</dbReference>
<protein>
    <recommendedName>
        <fullName evidence="4">dual-specificity kinase</fullName>
        <ecNumber evidence="4">2.7.12.1</ecNumber>
    </recommendedName>
</protein>
<evidence type="ECO:0000256" key="9">
    <source>
        <dbReference type="ARBA" id="ARBA00022741"/>
    </source>
</evidence>
<dbReference type="SUPFAM" id="SSF56112">
    <property type="entry name" value="Protein kinase-like (PK-like)"/>
    <property type="match status" value="1"/>
</dbReference>
<dbReference type="GO" id="GO:0005737">
    <property type="term" value="C:cytoplasm"/>
    <property type="evidence" value="ECO:0007669"/>
    <property type="project" value="TreeGrafter"/>
</dbReference>
<evidence type="ECO:0000256" key="11">
    <source>
        <dbReference type="ARBA" id="ARBA00022840"/>
    </source>
</evidence>
<evidence type="ECO:0000256" key="14">
    <source>
        <dbReference type="ARBA" id="ARBA00023211"/>
    </source>
</evidence>
<evidence type="ECO:0000313" key="21">
    <source>
        <dbReference type="EMBL" id="CAH0556160.1"/>
    </source>
</evidence>
<dbReference type="AlphaFoldDB" id="A0A9P0FJJ9"/>
<evidence type="ECO:0000256" key="3">
    <source>
        <dbReference type="ARBA" id="ARBA00005843"/>
    </source>
</evidence>
<feature type="compositionally biased region" description="Polar residues" evidence="19">
    <location>
        <begin position="440"/>
        <end position="464"/>
    </location>
</feature>
<keyword evidence="22" id="KW-1185">Reference proteome</keyword>